<feature type="chain" id="PRO_5044665505" evidence="6">
    <location>
        <begin position="24"/>
        <end position="1617"/>
    </location>
</feature>
<feature type="domain" description="Spondin-like TSP1" evidence="7">
    <location>
        <begin position="177"/>
        <end position="229"/>
    </location>
</feature>
<evidence type="ECO:0000256" key="1">
    <source>
        <dbReference type="ARBA" id="ARBA00022729"/>
    </source>
</evidence>
<feature type="region of interest" description="Disordered" evidence="4">
    <location>
        <begin position="1517"/>
        <end position="1543"/>
    </location>
</feature>
<protein>
    <submittedName>
        <fullName evidence="9 10">Thrombospondin type-1 domain-containing protein 7A-like isoform X1</fullName>
    </submittedName>
</protein>
<dbReference type="InterPro" id="IPR051418">
    <property type="entry name" value="Spondin/Thrombospondin_T1"/>
</dbReference>
<keyword evidence="5" id="KW-0472">Membrane</keyword>
<dbReference type="SMART" id="SM00209">
    <property type="entry name" value="TSP1"/>
    <property type="match status" value="13"/>
</dbReference>
<evidence type="ECO:0000313" key="16">
    <source>
        <dbReference type="RefSeq" id="XP_022087146.1"/>
    </source>
</evidence>
<keyword evidence="5" id="KW-0812">Transmembrane</keyword>
<proteinExistence type="predicted"/>
<reference evidence="9 10" key="1">
    <citation type="submission" date="2025-04" db="UniProtKB">
        <authorList>
            <consortium name="RefSeq"/>
        </authorList>
    </citation>
    <scope>IDENTIFICATION</scope>
</reference>
<dbReference type="PANTHER" id="PTHR11311:SF30">
    <property type="entry name" value="SPONDIN-LIKE TSP1 DOMAIN-CONTAINING PROTEIN"/>
    <property type="match status" value="1"/>
</dbReference>
<evidence type="ECO:0000313" key="8">
    <source>
        <dbReference type="Proteomes" id="UP000694845"/>
    </source>
</evidence>
<evidence type="ECO:0000313" key="11">
    <source>
        <dbReference type="RefSeq" id="XP_022087141.1"/>
    </source>
</evidence>
<dbReference type="PANTHER" id="PTHR11311">
    <property type="entry name" value="SPONDIN"/>
    <property type="match status" value="1"/>
</dbReference>
<dbReference type="FunFam" id="2.20.100.10:FF:000031">
    <property type="entry name" value="Thrombospondin type 1 domain containing 7A"/>
    <property type="match status" value="1"/>
</dbReference>
<dbReference type="Gene3D" id="2.20.100.10">
    <property type="entry name" value="Thrombospondin type-1 (TSP1) repeat"/>
    <property type="match status" value="11"/>
</dbReference>
<evidence type="ECO:0000313" key="18">
    <source>
        <dbReference type="RefSeq" id="XP_022087149.1"/>
    </source>
</evidence>
<dbReference type="RefSeq" id="XP_022087146.1">
    <property type="nucleotide sequence ID" value="XM_022231454.1"/>
</dbReference>
<dbReference type="KEGG" id="aplc:110977379"/>
<keyword evidence="8" id="KW-1185">Reference proteome</keyword>
<dbReference type="RefSeq" id="XP_022087147.1">
    <property type="nucleotide sequence ID" value="XM_022231455.1"/>
</dbReference>
<dbReference type="RefSeq" id="XP_022087139.1">
    <property type="nucleotide sequence ID" value="XM_022231447.1"/>
</dbReference>
<evidence type="ECO:0000256" key="4">
    <source>
        <dbReference type="SAM" id="MobiDB-lite"/>
    </source>
</evidence>
<evidence type="ECO:0000313" key="17">
    <source>
        <dbReference type="RefSeq" id="XP_022087147.1"/>
    </source>
</evidence>
<dbReference type="PROSITE" id="PS50092">
    <property type="entry name" value="TSP1"/>
    <property type="match status" value="13"/>
</dbReference>
<dbReference type="Pfam" id="PF19028">
    <property type="entry name" value="TSP1_spondin"/>
    <property type="match status" value="4"/>
</dbReference>
<feature type="signal peptide" evidence="6">
    <location>
        <begin position="1"/>
        <end position="23"/>
    </location>
</feature>
<dbReference type="RefSeq" id="XP_022087144.1">
    <property type="nucleotide sequence ID" value="XM_022231452.1"/>
</dbReference>
<keyword evidence="5" id="KW-1133">Transmembrane helix</keyword>
<evidence type="ECO:0000256" key="2">
    <source>
        <dbReference type="ARBA" id="ARBA00023157"/>
    </source>
</evidence>
<evidence type="ECO:0000313" key="13">
    <source>
        <dbReference type="RefSeq" id="XP_022087143.1"/>
    </source>
</evidence>
<evidence type="ECO:0000256" key="5">
    <source>
        <dbReference type="SAM" id="Phobius"/>
    </source>
</evidence>
<dbReference type="RefSeq" id="XP_022087149.1">
    <property type="nucleotide sequence ID" value="XM_022231457.1"/>
</dbReference>
<evidence type="ECO:0000313" key="9">
    <source>
        <dbReference type="RefSeq" id="XP_022087139.1"/>
    </source>
</evidence>
<organism evidence="8 15">
    <name type="scientific">Acanthaster planci</name>
    <name type="common">Crown-of-thorns starfish</name>
    <dbReference type="NCBI Taxonomy" id="133434"/>
    <lineage>
        <taxon>Eukaryota</taxon>
        <taxon>Metazoa</taxon>
        <taxon>Echinodermata</taxon>
        <taxon>Eleutherozoa</taxon>
        <taxon>Asterozoa</taxon>
        <taxon>Asteroidea</taxon>
        <taxon>Valvatacea</taxon>
        <taxon>Valvatida</taxon>
        <taxon>Acanthasteridae</taxon>
        <taxon>Acanthaster</taxon>
    </lineage>
</organism>
<evidence type="ECO:0000313" key="14">
    <source>
        <dbReference type="RefSeq" id="XP_022087144.1"/>
    </source>
</evidence>
<dbReference type="Pfam" id="PF00090">
    <property type="entry name" value="TSP_1"/>
    <property type="match status" value="4"/>
</dbReference>
<feature type="domain" description="Spondin-like TSP1" evidence="7">
    <location>
        <begin position="591"/>
        <end position="646"/>
    </location>
</feature>
<keyword evidence="2" id="KW-1015">Disulfide bond</keyword>
<dbReference type="Pfam" id="PF19030">
    <property type="entry name" value="TSP1_ADAMTS"/>
    <property type="match status" value="3"/>
</dbReference>
<dbReference type="SUPFAM" id="SSF82895">
    <property type="entry name" value="TSP-1 type 1 repeat"/>
    <property type="match status" value="8"/>
</dbReference>
<keyword evidence="1 6" id="KW-0732">Signal</keyword>
<dbReference type="GO" id="GO:0031012">
    <property type="term" value="C:extracellular matrix"/>
    <property type="evidence" value="ECO:0007669"/>
    <property type="project" value="TreeGrafter"/>
</dbReference>
<sequence length="1617" mass="180125">MDILCCLLLPVCLEVVFSPLAGAIGGMFGDSASSFSYSWSTGPWGPCNGNQCGFAGSQTRHVWCTHPVLGTQPPSKCDQVTMPESRRNCFKVCEEHRHLFAWLSGDWEKCQRTVDEGPVQCGETSLGMKTRAVKCIDTSTGFLKEDTREVVPQYICEQFEARPPTEMECFTPCPQACIVGAFSRWSECTSTCGNGTQTRTREVVVPPIHGGRDCPNLSETRECKNNPPCESNEFTYFTRVGTWMKCQPPARGSWNSGLPGIGLQLRSVTCLKNNGEKVEDGLCYQYENTLVPSKFQSCLVPRDCATTSWSTWSTCPNPCKARPDQQSGTVYKERKRSVTVAPLGGGTLCPKLVERLPCPSPDEPTRLECPSYVWHATEWSNCQVDAILAPYERLHFGNHETLCGGGMHQRDVFCTMLNDTDFAPVSPSLCNRNTKPKPIGPCEVPCPSPCKVTPWSQWSDCISDQCSPQNNKRLKETNPLSTPVWNRTQDNSIQGHKIRRREVTVEAEDGGEDCPHLTEYVPCDVAICFKWHAKDAGDCVPVDSNCGEGGQELNITCLDMNQTTVDEELCSNISPKPETQVPCWVPCPSDCVVGEWGAWSPCSLACGKGGVQTRYRNIRAYPGPGGHECPMPQHLIETRACNDHSCAHFAWRTTPWSECVSGLRPVLLEGVEGMCEVGRQVRSMECIRTLQDKLAPEKRCGEQGKPASVRECHIPCPQDCRVSSFGEWTACPQSCETGMGFLQERDRYVLQPARHGGQLCPPLQERQVCPVPDSCYSYDWVPSLWGECQLPVGSQRGGWEPCGDGLRTREVQCQREGGMPVDVDLCLRYGPPMPTAAEKCRVLCEGECELSVWSRWSACPDTCSGRRIRRRRLIGQSRRSSECDDPDLYPLSDTLPCRCHTYTLEPMGIWSNCFLEPSQFKGPPEAGSLMGDSAGGVTGGCGQGVKYRAVMCLDEERRIVDVRKCGSENDFMVDLCDIPCPEDCQLSPWSSWSECSQTLNVGQRVRWREILHEGSGMGRPCPNPDRRNRMYQWMPCRSEVHSRLLWYTGPWEECEMPQVNSTCGDGHQKREIRCKIDGPPGFFGPDNSSSLCDHRLRPPMTRPCSKPCLGECAVSDWSEWSPCPQNCERVSFHTRTRVVLRHPTSSTEGSITCPPLLQVEPCEVGEGCVTHHWNTTDWSTCIMGSRGVCGTGQRIRLLRCVQSNGVEVENSVCEQLGIPKPENLEASCQVECPEDCILSPWTEWGKCTQACGHSVGRTRSRTILRAANDLGRPCVSSLYQWRPCIPSPCYRWVTGPWGQCLPKGGDCGIGYRQRNVTCQQEDGVLVSEELCQSGAYQSNINFTELGRERLEREQECNIPCPGECQHTQWSSWSDCYVSCLQGRTVGNEGIQVRSRAAVGPNSGCPSDELEIRPCNGDTCYDFRWHTGPWKKGKREVWCQRSDGLNVTGPCLMDVKPSTSVICVPECTLFHSFCSEDNVCRCKKGYEPKFSETTGELIECTEWIMIQDANGEYITPHQTSGANQANQGATTETNTVNKGSGRQPESKGFFENIPPWGYAIVGCVGFLILVVVIVVAVIYGCRNAKRKEEEKRKYQHAADYSLYWDDNAKKKYNGEVDL</sequence>
<accession>A0A8B7Y490</accession>
<keyword evidence="3" id="KW-0325">Glycoprotein</keyword>
<dbReference type="FunFam" id="2.20.100.10:FF:000014">
    <property type="entry name" value="Thrombospondin type 1 domain containing 7A"/>
    <property type="match status" value="1"/>
</dbReference>
<dbReference type="InterPro" id="IPR036383">
    <property type="entry name" value="TSP1_rpt_sf"/>
</dbReference>
<evidence type="ECO:0000313" key="12">
    <source>
        <dbReference type="RefSeq" id="XP_022087142.1"/>
    </source>
</evidence>
<gene>
    <name evidence="9 10 11 12 13 14 15 16 17 18" type="primary">LOC110977379</name>
</gene>
<dbReference type="RefSeq" id="XP_022087145.1">
    <property type="nucleotide sequence ID" value="XM_022231453.1"/>
</dbReference>
<evidence type="ECO:0000313" key="15">
    <source>
        <dbReference type="RefSeq" id="XP_022087145.1"/>
    </source>
</evidence>
<name>A0A8B7Y490_ACAPL</name>
<dbReference type="GeneID" id="110977379"/>
<feature type="domain" description="Spondin-like TSP1" evidence="7">
    <location>
        <begin position="720"/>
        <end position="772"/>
    </location>
</feature>
<evidence type="ECO:0000256" key="3">
    <source>
        <dbReference type="ARBA" id="ARBA00023180"/>
    </source>
</evidence>
<dbReference type="Proteomes" id="UP000694845">
    <property type="component" value="Unplaced"/>
</dbReference>
<feature type="domain" description="Spondin-like TSP1" evidence="7">
    <location>
        <begin position="1112"/>
        <end position="1166"/>
    </location>
</feature>
<dbReference type="RefSeq" id="XP_022087140.1">
    <property type="nucleotide sequence ID" value="XM_022231448.1"/>
</dbReference>
<dbReference type="OrthoDB" id="5814848at2759"/>
<feature type="transmembrane region" description="Helical" evidence="5">
    <location>
        <begin position="1555"/>
        <end position="1580"/>
    </location>
</feature>
<dbReference type="GO" id="GO:0007155">
    <property type="term" value="P:cell adhesion"/>
    <property type="evidence" value="ECO:0007669"/>
    <property type="project" value="TreeGrafter"/>
</dbReference>
<dbReference type="RefSeq" id="XP_022087143.1">
    <property type="nucleotide sequence ID" value="XM_022231451.1"/>
</dbReference>
<evidence type="ECO:0000259" key="7">
    <source>
        <dbReference type="Pfam" id="PF19028"/>
    </source>
</evidence>
<evidence type="ECO:0000313" key="10">
    <source>
        <dbReference type="RefSeq" id="XP_022087140.1"/>
    </source>
</evidence>
<dbReference type="RefSeq" id="XP_022087141.1">
    <property type="nucleotide sequence ID" value="XM_022231449.1"/>
</dbReference>
<evidence type="ECO:0000256" key="6">
    <source>
        <dbReference type="SAM" id="SignalP"/>
    </source>
</evidence>
<dbReference type="RefSeq" id="XP_022087142.1">
    <property type="nucleotide sequence ID" value="XM_022231450.1"/>
</dbReference>
<dbReference type="InterPro" id="IPR044004">
    <property type="entry name" value="TSP1_spondin_dom"/>
</dbReference>
<dbReference type="InterPro" id="IPR000884">
    <property type="entry name" value="TSP1_rpt"/>
</dbReference>
<feature type="compositionally biased region" description="Polar residues" evidence="4">
    <location>
        <begin position="1517"/>
        <end position="1539"/>
    </location>
</feature>